<dbReference type="AlphaFoldDB" id="A0A9D2U858"/>
<accession>A0A9D2U858</accession>
<reference evidence="3" key="2">
    <citation type="submission" date="2021-04" db="EMBL/GenBank/DDBJ databases">
        <authorList>
            <person name="Gilroy R."/>
        </authorList>
    </citation>
    <scope>NUCLEOTIDE SEQUENCE</scope>
    <source>
        <strain evidence="3">ChiBcec15-3976</strain>
    </source>
</reference>
<name>A0A9D2U858_9FIRM</name>
<evidence type="ECO:0000313" key="3">
    <source>
        <dbReference type="EMBL" id="HJD42228.1"/>
    </source>
</evidence>
<proteinExistence type="predicted"/>
<dbReference type="Pfam" id="PF13248">
    <property type="entry name" value="Zn_ribbon_3"/>
    <property type="match status" value="1"/>
</dbReference>
<feature type="region of interest" description="Disordered" evidence="1">
    <location>
        <begin position="120"/>
        <end position="153"/>
    </location>
</feature>
<gene>
    <name evidence="3" type="ORF">H9910_04370</name>
</gene>
<evidence type="ECO:0000256" key="1">
    <source>
        <dbReference type="SAM" id="MobiDB-lite"/>
    </source>
</evidence>
<evidence type="ECO:0000313" key="4">
    <source>
        <dbReference type="Proteomes" id="UP000823909"/>
    </source>
</evidence>
<feature type="compositionally biased region" description="Acidic residues" evidence="1">
    <location>
        <begin position="128"/>
        <end position="147"/>
    </location>
</feature>
<dbReference type="Proteomes" id="UP000823909">
    <property type="component" value="Unassembled WGS sequence"/>
</dbReference>
<comment type="caution">
    <text evidence="3">The sequence shown here is derived from an EMBL/GenBank/DDBJ whole genome shotgun (WGS) entry which is preliminary data.</text>
</comment>
<evidence type="ECO:0000259" key="2">
    <source>
        <dbReference type="Pfam" id="PF13248"/>
    </source>
</evidence>
<dbReference type="EMBL" id="DWUU01000025">
    <property type="protein sequence ID" value="HJD42228.1"/>
    <property type="molecule type" value="Genomic_DNA"/>
</dbReference>
<dbReference type="InterPro" id="IPR059113">
    <property type="entry name" value="Znf_ribbon"/>
</dbReference>
<protein>
    <submittedName>
        <fullName evidence="3">Zinc ribbon domain-containing protein</fullName>
    </submittedName>
</protein>
<sequence>MKDFWEDLGKRIGETAENMTAMAGDAIEIQRLKSQVRNLARGNAVDLMELGRTIYDRYKAGEEVDENAKALCEAIRDREASMGEYEKKIAQIKGASECPKCGKMVAKDMTYCPYCGEKVEKPDKETADADEYTDEAAGEAAEEPAADTEEKAE</sequence>
<organism evidence="3 4">
    <name type="scientific">Candidatus Mediterraneibacter quadrami</name>
    <dbReference type="NCBI Taxonomy" id="2838684"/>
    <lineage>
        <taxon>Bacteria</taxon>
        <taxon>Bacillati</taxon>
        <taxon>Bacillota</taxon>
        <taxon>Clostridia</taxon>
        <taxon>Lachnospirales</taxon>
        <taxon>Lachnospiraceae</taxon>
        <taxon>Mediterraneibacter</taxon>
    </lineage>
</organism>
<feature type="domain" description="Putative zinc-ribbon" evidence="2">
    <location>
        <begin position="97"/>
        <end position="118"/>
    </location>
</feature>
<reference evidence="3" key="1">
    <citation type="journal article" date="2021" name="PeerJ">
        <title>Extensive microbial diversity within the chicken gut microbiome revealed by metagenomics and culture.</title>
        <authorList>
            <person name="Gilroy R."/>
            <person name="Ravi A."/>
            <person name="Getino M."/>
            <person name="Pursley I."/>
            <person name="Horton D.L."/>
            <person name="Alikhan N.F."/>
            <person name="Baker D."/>
            <person name="Gharbi K."/>
            <person name="Hall N."/>
            <person name="Watson M."/>
            <person name="Adriaenssens E.M."/>
            <person name="Foster-Nyarko E."/>
            <person name="Jarju S."/>
            <person name="Secka A."/>
            <person name="Antonio M."/>
            <person name="Oren A."/>
            <person name="Chaudhuri R.R."/>
            <person name="La Ragione R."/>
            <person name="Hildebrand F."/>
            <person name="Pallen M.J."/>
        </authorList>
    </citation>
    <scope>NUCLEOTIDE SEQUENCE</scope>
    <source>
        <strain evidence="3">ChiBcec15-3976</strain>
    </source>
</reference>